<dbReference type="AlphaFoldDB" id="A0A4V6KWV2"/>
<dbReference type="PANTHER" id="PTHR32305:SF15">
    <property type="entry name" value="PROTEIN RHSA-RELATED"/>
    <property type="match status" value="1"/>
</dbReference>
<dbReference type="NCBIfam" id="TIGR03696">
    <property type="entry name" value="Rhs_assc_core"/>
    <property type="match status" value="1"/>
</dbReference>
<dbReference type="NCBIfam" id="TIGR01643">
    <property type="entry name" value="YD_repeat_2x"/>
    <property type="match status" value="1"/>
</dbReference>
<accession>A0A4V6KWV2</accession>
<organism evidence="1 2">
    <name type="scientific">Sphingobacterium thalpophilum</name>
    <dbReference type="NCBI Taxonomy" id="259"/>
    <lineage>
        <taxon>Bacteria</taxon>
        <taxon>Pseudomonadati</taxon>
        <taxon>Bacteroidota</taxon>
        <taxon>Sphingobacteriia</taxon>
        <taxon>Sphingobacteriales</taxon>
        <taxon>Sphingobacteriaceae</taxon>
        <taxon>Sphingobacterium</taxon>
    </lineage>
</organism>
<dbReference type="GeneID" id="78465237"/>
<name>A0A4V6KWV2_9SPHI</name>
<protein>
    <submittedName>
        <fullName evidence="1">Cell wall-associated polypeptide CWBP200</fullName>
    </submittedName>
</protein>
<dbReference type="Proteomes" id="UP000308196">
    <property type="component" value="Chromosome"/>
</dbReference>
<gene>
    <name evidence="1" type="primary">wapA_2</name>
    <name evidence="1" type="ORF">NCTC11429_04664</name>
</gene>
<proteinExistence type="predicted"/>
<dbReference type="RefSeq" id="WP_028068172.1">
    <property type="nucleotide sequence ID" value="NZ_JBPFQZ010000001.1"/>
</dbReference>
<dbReference type="KEGG" id="stha:NCTC11429_04664"/>
<evidence type="ECO:0000313" key="2">
    <source>
        <dbReference type="Proteomes" id="UP000308196"/>
    </source>
</evidence>
<evidence type="ECO:0000313" key="1">
    <source>
        <dbReference type="EMBL" id="VTR52788.1"/>
    </source>
</evidence>
<dbReference type="PANTHER" id="PTHR32305">
    <property type="match status" value="1"/>
</dbReference>
<dbReference type="InterPro" id="IPR022385">
    <property type="entry name" value="Rhs_assc_core"/>
</dbReference>
<dbReference type="InterPro" id="IPR006530">
    <property type="entry name" value="YD"/>
</dbReference>
<reference evidence="1 2" key="1">
    <citation type="submission" date="2019-05" db="EMBL/GenBank/DDBJ databases">
        <authorList>
            <consortium name="Pathogen Informatics"/>
        </authorList>
    </citation>
    <scope>NUCLEOTIDE SEQUENCE [LARGE SCALE GENOMIC DNA]</scope>
    <source>
        <strain evidence="1 2">NCTC11429</strain>
    </source>
</reference>
<dbReference type="Gene3D" id="2.180.10.10">
    <property type="entry name" value="RHS repeat-associated core"/>
    <property type="match status" value="1"/>
</dbReference>
<dbReference type="EMBL" id="LR590484">
    <property type="protein sequence ID" value="VTR52788.1"/>
    <property type="molecule type" value="Genomic_DNA"/>
</dbReference>
<dbReference type="STRING" id="1123265.GCA_000686625_00003"/>
<sequence length="1012" mass="111741">MEQTSINADVGQNFKMGSSHETKHFNVPVNRILDFYNLIRRTYLSSQELGDTALISNAQKMMSVNFDADGRSNISVSIDGRKVMSGRGGTDIPFRETITLNRDNSGYFAVLKEQSISFPSGKLKDYFRGESEISNPGTRQVLPGLYHFGGSGSTITYQIGLSDVSFTFYDQLGRVKAVIPPEGVKKLWTEGVGSYATLGSIPFVQTFRYDGKGNLVERTDADAGRSEFRYSSDGKLRYSRNALQKLANRFSYTNYDRYGRSVESGELAPSGTVTFETLTAAMLDATESDPGKYPPGAKYEVTVVTYDTPSEIPALPGYVQDSYFLSGGAVSTKAKYSGTPTEANLVSRTWYSYDGDGNTVWTVKYVAGLGYKTMDYVYDDMGNVTKSIYQKGTPSETLVHYFEYDKNKRLVATYTNTTDNAAGKVLHARYSYYLHGPLKRVELGDKLQGIDYVYSIDGKLKSINNANAAKDPGMDGGNGFAADVFGMNLEYHSGDYSNPQVGLPSIQSGSSAANYSGLINGISWFSKKPNSADAAAVMNIYSYDPKGQLSASRWGTPNFASSSFVSAGEINREYGLTYDSHGNIRSLIRNGSGTTVLGNYTYSYQANTNRLTSVSSYADYTYDAVGQLASQVKGSSGMYLDYDVSGKVTKIYSDAAKQTIMLSFVYDDDGNRVMKKDHRTGAVTWYSYDGEGTLVAVFEQQGTGAIQLKEQPIYGSGRLGTYYRQGSNYQYTVTDHLGNTRVVINRNKTAGGSADIVYYADYYPFGMEVRSGGIENRYGYQGLYAEKDKETGWNSFELRNYDAAIGRWLTTDPYGQYHSPYVGMGNNPIKSIDRSGGWANDSIGVNRKGEVVFDDGKKDGNLFLVNDGVGKIKDLAMLKNNSIQLAKYNVWIGTDQQKIDYVKSQWKFAEGGFDWFPSTNKFVTDTKNQAAFSVNALMGDNVMTGTNNMFNIIFTIQDQGLSNPLLSDPYNTRNTISHEKRHLQQSVKVHHGSLVNPTITNLELDVFATNDL</sequence>
<dbReference type="InterPro" id="IPR050708">
    <property type="entry name" value="T6SS_VgrG/RHS"/>
</dbReference>